<evidence type="ECO:0000313" key="3">
    <source>
        <dbReference type="Proteomes" id="UP000232164"/>
    </source>
</evidence>
<feature type="compositionally biased region" description="Basic and acidic residues" evidence="1">
    <location>
        <begin position="7"/>
        <end position="19"/>
    </location>
</feature>
<evidence type="ECO:0000256" key="1">
    <source>
        <dbReference type="SAM" id="MobiDB-lite"/>
    </source>
</evidence>
<evidence type="ECO:0000313" key="2">
    <source>
        <dbReference type="EMBL" id="PKA40476.1"/>
    </source>
</evidence>
<dbReference type="RefSeq" id="WP_157814393.1">
    <property type="nucleotide sequence ID" value="NZ_PIQN01000022.1"/>
</dbReference>
<dbReference type="Proteomes" id="UP000232164">
    <property type="component" value="Unassembled WGS sequence"/>
</dbReference>
<protein>
    <submittedName>
        <fullName evidence="2">Uncharacterized protein</fullName>
    </submittedName>
</protein>
<dbReference type="EMBL" id="PIQN01000022">
    <property type="protein sequence ID" value="PKA40476.1"/>
    <property type="molecule type" value="Genomic_DNA"/>
</dbReference>
<proteinExistence type="predicted"/>
<reference evidence="2 3" key="1">
    <citation type="submission" date="2017-11" db="EMBL/GenBank/DDBJ databases">
        <authorList>
            <person name="Han C.G."/>
        </authorList>
    </citation>
    <scope>NUCLEOTIDE SEQUENCE [LARGE SCALE GENOMIC DNA]</scope>
    <source>
        <strain evidence="2 3">HCNT1</strain>
    </source>
</reference>
<reference evidence="2 3" key="2">
    <citation type="submission" date="2017-12" db="EMBL/GenBank/DDBJ databases">
        <title>Genome sequence of Rhizobium sullae HCNT1 isolated from Sulla coronaria nodules and featuring peculiar denitrification phenotypes.</title>
        <authorList>
            <person name="De Diego-Diaz B."/>
            <person name="Treu L."/>
            <person name="Campanaro S."/>
            <person name="Da Silva Duarte V."/>
            <person name="Basaglia M."/>
            <person name="Favaro L."/>
            <person name="Casella S."/>
            <person name="Squartini A."/>
        </authorList>
    </citation>
    <scope>NUCLEOTIDE SEQUENCE [LARGE SCALE GENOMIC DNA]</scope>
    <source>
        <strain evidence="2 3">HCNT1</strain>
    </source>
</reference>
<name>A0A2N0D2Z3_RHISU</name>
<feature type="region of interest" description="Disordered" evidence="1">
    <location>
        <begin position="1"/>
        <end position="46"/>
    </location>
</feature>
<organism evidence="2 3">
    <name type="scientific">Rhizobium sullae</name>
    <name type="common">Rhizobium hedysari</name>
    <dbReference type="NCBI Taxonomy" id="50338"/>
    <lineage>
        <taxon>Bacteria</taxon>
        <taxon>Pseudomonadati</taxon>
        <taxon>Pseudomonadota</taxon>
        <taxon>Alphaproteobacteria</taxon>
        <taxon>Hyphomicrobiales</taxon>
        <taxon>Rhizobiaceae</taxon>
        <taxon>Rhizobium/Agrobacterium group</taxon>
        <taxon>Rhizobium</taxon>
    </lineage>
</organism>
<accession>A0A2N0D2Z3</accession>
<comment type="caution">
    <text evidence="2">The sequence shown here is derived from an EMBL/GenBank/DDBJ whole genome shotgun (WGS) entry which is preliminary data.</text>
</comment>
<dbReference type="AlphaFoldDB" id="A0A2N0D2Z3"/>
<sequence>MMLVEVHGIKENGAEKENGEEMGSEGDSRNGDEGGGNKGGENEEPGRRRRIYAAIWRFEIGQAALFGDVNGIILRRASSARGRQIYDIWVCGESHGRPFRTMVL</sequence>
<gene>
    <name evidence="2" type="ORF">CWR43_28295</name>
</gene>